<protein>
    <recommendedName>
        <fullName evidence="5">ATP-binding protein</fullName>
    </recommendedName>
</protein>
<dbReference type="EMBL" id="BAAAZA010000017">
    <property type="protein sequence ID" value="GAA3881467.1"/>
    <property type="molecule type" value="Genomic_DNA"/>
</dbReference>
<feature type="region of interest" description="Disordered" evidence="1">
    <location>
        <begin position="129"/>
        <end position="149"/>
    </location>
</feature>
<feature type="signal peptide" evidence="2">
    <location>
        <begin position="1"/>
        <end position="32"/>
    </location>
</feature>
<evidence type="ECO:0000313" key="3">
    <source>
        <dbReference type="EMBL" id="GAA3881467.1"/>
    </source>
</evidence>
<keyword evidence="4" id="KW-1185">Reference proteome</keyword>
<accession>A0ABP7KL48</accession>
<evidence type="ECO:0000313" key="4">
    <source>
        <dbReference type="Proteomes" id="UP001501563"/>
    </source>
</evidence>
<evidence type="ECO:0000256" key="2">
    <source>
        <dbReference type="SAM" id="SignalP"/>
    </source>
</evidence>
<proteinExistence type="predicted"/>
<feature type="chain" id="PRO_5047164074" description="ATP-binding protein" evidence="2">
    <location>
        <begin position="33"/>
        <end position="149"/>
    </location>
</feature>
<keyword evidence="2" id="KW-0732">Signal</keyword>
<gene>
    <name evidence="3" type="ORF">GCM10022207_55440</name>
</gene>
<comment type="caution">
    <text evidence="3">The sequence shown here is derived from an EMBL/GenBank/DDBJ whole genome shotgun (WGS) entry which is preliminary data.</text>
</comment>
<dbReference type="RefSeq" id="WP_345551859.1">
    <property type="nucleotide sequence ID" value="NZ_BAAAZA010000017.1"/>
</dbReference>
<evidence type="ECO:0008006" key="5">
    <source>
        <dbReference type="Google" id="ProtNLM"/>
    </source>
</evidence>
<evidence type="ECO:0000256" key="1">
    <source>
        <dbReference type="SAM" id="MobiDB-lite"/>
    </source>
</evidence>
<dbReference type="Proteomes" id="UP001501563">
    <property type="component" value="Unassembled WGS sequence"/>
</dbReference>
<organism evidence="3 4">
    <name type="scientific">Streptomyces lannensis</name>
    <dbReference type="NCBI Taxonomy" id="766498"/>
    <lineage>
        <taxon>Bacteria</taxon>
        <taxon>Bacillati</taxon>
        <taxon>Actinomycetota</taxon>
        <taxon>Actinomycetes</taxon>
        <taxon>Kitasatosporales</taxon>
        <taxon>Streptomycetaceae</taxon>
        <taxon>Streptomyces</taxon>
    </lineage>
</organism>
<feature type="compositionally biased region" description="Low complexity" evidence="1">
    <location>
        <begin position="135"/>
        <end position="149"/>
    </location>
</feature>
<reference evidence="4" key="1">
    <citation type="journal article" date="2019" name="Int. J. Syst. Evol. Microbiol.">
        <title>The Global Catalogue of Microorganisms (GCM) 10K type strain sequencing project: providing services to taxonomists for standard genome sequencing and annotation.</title>
        <authorList>
            <consortium name="The Broad Institute Genomics Platform"/>
            <consortium name="The Broad Institute Genome Sequencing Center for Infectious Disease"/>
            <person name="Wu L."/>
            <person name="Ma J."/>
        </authorList>
    </citation>
    <scope>NUCLEOTIDE SEQUENCE [LARGE SCALE GENOMIC DNA]</scope>
    <source>
        <strain evidence="4">JCM 16578</strain>
    </source>
</reference>
<name>A0ABP7KL48_9ACTN</name>
<sequence>MSLPLTRRIARVALLIAAGAAPVVGAAGSAGAATTDLPANPELAGLTALDNAQLGTGVDGAAQKVDGAAQKVTGLAGDAGSRTVKAGGGTVKKVAPTANATGGNVVTKATPVAQKVAADATGQADGLLGGTARTGLPGQLPVQGLPLGG</sequence>